<dbReference type="OrthoDB" id="2517660at2759"/>
<organism evidence="1 2">
    <name type="scientific">Austropuccinia psidii MF-1</name>
    <dbReference type="NCBI Taxonomy" id="1389203"/>
    <lineage>
        <taxon>Eukaryota</taxon>
        <taxon>Fungi</taxon>
        <taxon>Dikarya</taxon>
        <taxon>Basidiomycota</taxon>
        <taxon>Pucciniomycotina</taxon>
        <taxon>Pucciniomycetes</taxon>
        <taxon>Pucciniales</taxon>
        <taxon>Sphaerophragmiaceae</taxon>
        <taxon>Austropuccinia</taxon>
    </lineage>
</organism>
<comment type="caution">
    <text evidence="1">The sequence shown here is derived from an EMBL/GenBank/DDBJ whole genome shotgun (WGS) entry which is preliminary data.</text>
</comment>
<accession>A0A9Q3JMN1</accession>
<dbReference type="AlphaFoldDB" id="A0A9Q3JMN1"/>
<evidence type="ECO:0000313" key="1">
    <source>
        <dbReference type="EMBL" id="MBW0566033.1"/>
    </source>
</evidence>
<dbReference type="Proteomes" id="UP000765509">
    <property type="component" value="Unassembled WGS sequence"/>
</dbReference>
<dbReference type="EMBL" id="AVOT02078447">
    <property type="protein sequence ID" value="MBW0566033.1"/>
    <property type="molecule type" value="Genomic_DNA"/>
</dbReference>
<evidence type="ECO:0000313" key="2">
    <source>
        <dbReference type="Proteomes" id="UP000765509"/>
    </source>
</evidence>
<name>A0A9Q3JMN1_9BASI</name>
<proteinExistence type="predicted"/>
<gene>
    <name evidence="1" type="ORF">O181_105748</name>
</gene>
<keyword evidence="2" id="KW-1185">Reference proteome</keyword>
<reference evidence="1" key="1">
    <citation type="submission" date="2021-03" db="EMBL/GenBank/DDBJ databases">
        <title>Draft genome sequence of rust myrtle Austropuccinia psidii MF-1, a brazilian biotype.</title>
        <authorList>
            <person name="Quecine M.C."/>
            <person name="Pachon D.M.R."/>
            <person name="Bonatelli M.L."/>
            <person name="Correr F.H."/>
            <person name="Franceschini L.M."/>
            <person name="Leite T.F."/>
            <person name="Margarido G.R.A."/>
            <person name="Almeida C.A."/>
            <person name="Ferrarezi J.A."/>
            <person name="Labate C.A."/>
        </authorList>
    </citation>
    <scope>NUCLEOTIDE SEQUENCE</scope>
    <source>
        <strain evidence="1">MF-1</strain>
    </source>
</reference>
<protein>
    <submittedName>
        <fullName evidence="1">Uncharacterized protein</fullName>
    </submittedName>
</protein>
<sequence length="369" mass="41933">MENDFGSAISNSERDKPLNWFLKQKDRLSSLHPDISESMLNMKILRKCGGELKHSIKCRCVDPCSTEEYINVMEDIITRTRIGSTSHLANSFIKKTKINEVQVLEDVQCAEEKDESDQYSAVSEDTPAEYYSIENITAFFAVNEAHIHLRQYSEDFYNLINIQDAGMCKAKPARGKGYTSGASCITLVLMNDFESKVNLDTGEFRTFIGKDYLQIILPEWKSHLLPIEGVQFSSASNNTYHLGILDTNLVFAHPAGSIIMKTGIELMDNCTSQHIILGNDYLDIYGADINNYEHRYFPIGENKRQNFAFSDMTKQISIVSSNKDTHKDKFVNNQLIEAKASPSLSPKARHDMLMCFTKIKMHLPQIMNH</sequence>